<sequence>MENKLVCPEIPTSRNLIDIGDLLNSKEGSEIQEFAFKYTLLRDKVFESSDSSESIYDLIQEYVKTRPYTTRRKDKKKSKMQYLFEENHIQHQRSIHGPEHPVSIRDAKHPWNMNPGRLYIPKHVADRLREIQLGKTN</sequence>
<proteinExistence type="predicted"/>
<accession>A0A1R2ANG4</accession>
<keyword evidence="2" id="KW-1185">Reference proteome</keyword>
<organism evidence="1 2">
    <name type="scientific">Stentor coeruleus</name>
    <dbReference type="NCBI Taxonomy" id="5963"/>
    <lineage>
        <taxon>Eukaryota</taxon>
        <taxon>Sar</taxon>
        <taxon>Alveolata</taxon>
        <taxon>Ciliophora</taxon>
        <taxon>Postciliodesmatophora</taxon>
        <taxon>Heterotrichea</taxon>
        <taxon>Heterotrichida</taxon>
        <taxon>Stentoridae</taxon>
        <taxon>Stentor</taxon>
    </lineage>
</organism>
<evidence type="ECO:0000313" key="1">
    <source>
        <dbReference type="EMBL" id="OMJ66029.1"/>
    </source>
</evidence>
<reference evidence="1 2" key="1">
    <citation type="submission" date="2016-11" db="EMBL/GenBank/DDBJ databases">
        <title>The macronuclear genome of Stentor coeruleus: a giant cell with tiny introns.</title>
        <authorList>
            <person name="Slabodnick M."/>
            <person name="Ruby J.G."/>
            <person name="Reiff S.B."/>
            <person name="Swart E.C."/>
            <person name="Gosai S."/>
            <person name="Prabakaran S."/>
            <person name="Witkowska E."/>
            <person name="Larue G.E."/>
            <person name="Fisher S."/>
            <person name="Freeman R.M."/>
            <person name="Gunawardena J."/>
            <person name="Chu W."/>
            <person name="Stover N.A."/>
            <person name="Gregory B.D."/>
            <person name="Nowacki M."/>
            <person name="Derisi J."/>
            <person name="Roy S.W."/>
            <person name="Marshall W.F."/>
            <person name="Sood P."/>
        </authorList>
    </citation>
    <scope>NUCLEOTIDE SEQUENCE [LARGE SCALE GENOMIC DNA]</scope>
    <source>
        <strain evidence="1">WM001</strain>
    </source>
</reference>
<dbReference type="Proteomes" id="UP000187209">
    <property type="component" value="Unassembled WGS sequence"/>
</dbReference>
<dbReference type="EMBL" id="MPUH01001846">
    <property type="protein sequence ID" value="OMJ66029.1"/>
    <property type="molecule type" value="Genomic_DNA"/>
</dbReference>
<gene>
    <name evidence="1" type="ORF">SteCoe_37275</name>
</gene>
<protein>
    <submittedName>
        <fullName evidence="1">Uncharacterized protein</fullName>
    </submittedName>
</protein>
<evidence type="ECO:0000313" key="2">
    <source>
        <dbReference type="Proteomes" id="UP000187209"/>
    </source>
</evidence>
<dbReference type="AlphaFoldDB" id="A0A1R2ANG4"/>
<dbReference type="OrthoDB" id="10353113at2759"/>
<name>A0A1R2ANG4_9CILI</name>
<comment type="caution">
    <text evidence="1">The sequence shown here is derived from an EMBL/GenBank/DDBJ whole genome shotgun (WGS) entry which is preliminary data.</text>
</comment>